<name>A0A1F7JKA2_9BACT</name>
<dbReference type="InterPro" id="IPR023214">
    <property type="entry name" value="HAD_sf"/>
</dbReference>
<dbReference type="Gene3D" id="2.70.150.10">
    <property type="entry name" value="Calcium-transporting ATPase, cytoplasmic transduction domain A"/>
    <property type="match status" value="1"/>
</dbReference>
<keyword evidence="6" id="KW-0067">ATP-binding</keyword>
<feature type="transmembrane region" description="Helical" evidence="10">
    <location>
        <begin position="717"/>
        <end position="737"/>
    </location>
</feature>
<evidence type="ECO:0000256" key="9">
    <source>
        <dbReference type="ARBA" id="ARBA00023136"/>
    </source>
</evidence>
<evidence type="ECO:0000256" key="5">
    <source>
        <dbReference type="ARBA" id="ARBA00022741"/>
    </source>
</evidence>
<keyword evidence="7" id="KW-1278">Translocase</keyword>
<dbReference type="Pfam" id="PF00690">
    <property type="entry name" value="Cation_ATPase_N"/>
    <property type="match status" value="1"/>
</dbReference>
<dbReference type="SUPFAM" id="SSF81653">
    <property type="entry name" value="Calcium ATPase, transduction domain A"/>
    <property type="match status" value="1"/>
</dbReference>
<dbReference type="InterPro" id="IPR023299">
    <property type="entry name" value="ATPase_P-typ_cyto_dom_N"/>
</dbReference>
<dbReference type="PROSITE" id="PS00154">
    <property type="entry name" value="ATPASE_E1_E2"/>
    <property type="match status" value="1"/>
</dbReference>
<evidence type="ECO:0000256" key="10">
    <source>
        <dbReference type="SAM" id="Phobius"/>
    </source>
</evidence>
<feature type="transmembrane region" description="Helical" evidence="10">
    <location>
        <begin position="220"/>
        <end position="240"/>
    </location>
</feature>
<dbReference type="SFLD" id="SFLDS00003">
    <property type="entry name" value="Haloacid_Dehalogenase"/>
    <property type="match status" value="1"/>
</dbReference>
<dbReference type="GO" id="GO:0005391">
    <property type="term" value="F:P-type sodium:potassium-exchanging transporter activity"/>
    <property type="evidence" value="ECO:0007669"/>
    <property type="project" value="TreeGrafter"/>
</dbReference>
<dbReference type="Pfam" id="PF08282">
    <property type="entry name" value="Hydrolase_3"/>
    <property type="match status" value="1"/>
</dbReference>
<dbReference type="NCBIfam" id="TIGR01494">
    <property type="entry name" value="ATPase_P-type"/>
    <property type="match status" value="2"/>
</dbReference>
<dbReference type="Gene3D" id="3.40.1110.10">
    <property type="entry name" value="Calcium-transporting ATPase, cytoplasmic domain N"/>
    <property type="match status" value="1"/>
</dbReference>
<evidence type="ECO:0000259" key="11">
    <source>
        <dbReference type="SMART" id="SM00831"/>
    </source>
</evidence>
<dbReference type="InterPro" id="IPR044492">
    <property type="entry name" value="P_typ_ATPase_HD_dom"/>
</dbReference>
<feature type="transmembrane region" description="Helical" evidence="10">
    <location>
        <begin position="780"/>
        <end position="802"/>
    </location>
</feature>
<dbReference type="GO" id="GO:0036376">
    <property type="term" value="P:sodium ion export across plasma membrane"/>
    <property type="evidence" value="ECO:0007669"/>
    <property type="project" value="TreeGrafter"/>
</dbReference>
<evidence type="ECO:0000313" key="12">
    <source>
        <dbReference type="EMBL" id="OGK56027.1"/>
    </source>
</evidence>
<dbReference type="GO" id="GO:0030007">
    <property type="term" value="P:intracellular potassium ion homeostasis"/>
    <property type="evidence" value="ECO:0007669"/>
    <property type="project" value="TreeGrafter"/>
</dbReference>
<dbReference type="InterPro" id="IPR006068">
    <property type="entry name" value="ATPase_P-typ_cation-transptr_C"/>
</dbReference>
<keyword evidence="4 10" id="KW-0812">Transmembrane</keyword>
<dbReference type="GO" id="GO:0005524">
    <property type="term" value="F:ATP binding"/>
    <property type="evidence" value="ECO:0007669"/>
    <property type="project" value="UniProtKB-KW"/>
</dbReference>
<dbReference type="GO" id="GO:0016887">
    <property type="term" value="F:ATP hydrolysis activity"/>
    <property type="evidence" value="ECO:0007669"/>
    <property type="project" value="InterPro"/>
</dbReference>
<protein>
    <recommendedName>
        <fullName evidence="11">Cation-transporting P-type ATPase N-terminal domain-containing protein</fullName>
    </recommendedName>
</protein>
<dbReference type="SMART" id="SM00831">
    <property type="entry name" value="Cation_ATPase_N"/>
    <property type="match status" value="1"/>
</dbReference>
<evidence type="ECO:0000256" key="8">
    <source>
        <dbReference type="ARBA" id="ARBA00022989"/>
    </source>
</evidence>
<dbReference type="Pfam" id="PF13246">
    <property type="entry name" value="Cation_ATPase"/>
    <property type="match status" value="1"/>
</dbReference>
<dbReference type="InterPro" id="IPR050510">
    <property type="entry name" value="Cation_transp_ATPase_P-type"/>
</dbReference>
<dbReference type="GO" id="GO:0005886">
    <property type="term" value="C:plasma membrane"/>
    <property type="evidence" value="ECO:0007669"/>
    <property type="project" value="UniProtKB-SubCell"/>
</dbReference>
<comment type="similarity">
    <text evidence="2">Belongs to the cation transport ATPase (P-type) (TC 3.A.3) family. Type IIA subfamily.</text>
</comment>
<dbReference type="Pfam" id="PF00122">
    <property type="entry name" value="E1-E2_ATPase"/>
    <property type="match status" value="1"/>
</dbReference>
<feature type="transmembrane region" description="Helical" evidence="10">
    <location>
        <begin position="814"/>
        <end position="833"/>
    </location>
</feature>
<dbReference type="SUPFAM" id="SSF81665">
    <property type="entry name" value="Calcium ATPase, transmembrane domain M"/>
    <property type="match status" value="1"/>
</dbReference>
<organism evidence="12 13">
    <name type="scientific">Candidatus Roizmanbacteria bacterium RIFCSPLOWO2_02_FULL_38_10</name>
    <dbReference type="NCBI Taxonomy" id="1802074"/>
    <lineage>
        <taxon>Bacteria</taxon>
        <taxon>Candidatus Roizmaniibacteriota</taxon>
    </lineage>
</organism>
<evidence type="ECO:0000313" key="13">
    <source>
        <dbReference type="Proteomes" id="UP000176376"/>
    </source>
</evidence>
<dbReference type="SFLD" id="SFLDF00027">
    <property type="entry name" value="p-type_atpase"/>
    <property type="match status" value="1"/>
</dbReference>
<dbReference type="Gene3D" id="3.40.50.1000">
    <property type="entry name" value="HAD superfamily/HAD-like"/>
    <property type="match status" value="1"/>
</dbReference>
<dbReference type="STRING" id="1802074.A3J15_00400"/>
<feature type="transmembrane region" description="Helical" evidence="10">
    <location>
        <begin position="646"/>
        <end position="665"/>
    </location>
</feature>
<keyword evidence="9 10" id="KW-0472">Membrane</keyword>
<dbReference type="InterPro" id="IPR059000">
    <property type="entry name" value="ATPase_P-type_domA"/>
</dbReference>
<keyword evidence="8 10" id="KW-1133">Transmembrane helix</keyword>
<evidence type="ECO:0000256" key="4">
    <source>
        <dbReference type="ARBA" id="ARBA00022692"/>
    </source>
</evidence>
<dbReference type="Proteomes" id="UP000176376">
    <property type="component" value="Unassembled WGS sequence"/>
</dbReference>
<proteinExistence type="inferred from homology"/>
<comment type="subcellular location">
    <subcellularLocation>
        <location evidence="1">Cell membrane</location>
        <topology evidence="1">Multi-pass membrane protein</topology>
    </subcellularLocation>
</comment>
<keyword evidence="3" id="KW-1003">Cell membrane</keyword>
<evidence type="ECO:0000256" key="7">
    <source>
        <dbReference type="ARBA" id="ARBA00022967"/>
    </source>
</evidence>
<evidence type="ECO:0000256" key="6">
    <source>
        <dbReference type="ARBA" id="ARBA00022840"/>
    </source>
</evidence>
<feature type="transmembrane region" description="Helical" evidence="10">
    <location>
        <begin position="749"/>
        <end position="768"/>
    </location>
</feature>
<dbReference type="PANTHER" id="PTHR43294:SF21">
    <property type="entry name" value="CATION TRANSPORTING ATPASE"/>
    <property type="match status" value="1"/>
</dbReference>
<dbReference type="InterPro" id="IPR023298">
    <property type="entry name" value="ATPase_P-typ_TM_dom_sf"/>
</dbReference>
<dbReference type="GO" id="GO:0006883">
    <property type="term" value="P:intracellular sodium ion homeostasis"/>
    <property type="evidence" value="ECO:0007669"/>
    <property type="project" value="TreeGrafter"/>
</dbReference>
<feature type="transmembrane region" description="Helical" evidence="10">
    <location>
        <begin position="246"/>
        <end position="271"/>
    </location>
</feature>
<evidence type="ECO:0000256" key="3">
    <source>
        <dbReference type="ARBA" id="ARBA00022475"/>
    </source>
</evidence>
<evidence type="ECO:0000256" key="2">
    <source>
        <dbReference type="ARBA" id="ARBA00005675"/>
    </source>
</evidence>
<dbReference type="PANTHER" id="PTHR43294">
    <property type="entry name" value="SODIUM/POTASSIUM-TRANSPORTING ATPASE SUBUNIT ALPHA"/>
    <property type="match status" value="1"/>
</dbReference>
<reference evidence="12 13" key="1">
    <citation type="journal article" date="2016" name="Nat. Commun.">
        <title>Thousands of microbial genomes shed light on interconnected biogeochemical processes in an aquifer system.</title>
        <authorList>
            <person name="Anantharaman K."/>
            <person name="Brown C.T."/>
            <person name="Hug L.A."/>
            <person name="Sharon I."/>
            <person name="Castelle C.J."/>
            <person name="Probst A.J."/>
            <person name="Thomas B.C."/>
            <person name="Singh A."/>
            <person name="Wilkins M.J."/>
            <person name="Karaoz U."/>
            <person name="Brodie E.L."/>
            <person name="Williams K.H."/>
            <person name="Hubbard S.S."/>
            <person name="Banfield J.F."/>
        </authorList>
    </citation>
    <scope>NUCLEOTIDE SEQUENCE [LARGE SCALE GENOMIC DNA]</scope>
</reference>
<keyword evidence="5" id="KW-0547">Nucleotide-binding</keyword>
<feature type="domain" description="Cation-transporting P-type ATPase N-terminal" evidence="11">
    <location>
        <begin position="1"/>
        <end position="60"/>
    </location>
</feature>
<dbReference type="Gene3D" id="1.20.1110.10">
    <property type="entry name" value="Calcium-transporting ATPase, transmembrane domain"/>
    <property type="match status" value="1"/>
</dbReference>
<feature type="transmembrane region" description="Helical" evidence="10">
    <location>
        <begin position="43"/>
        <end position="73"/>
    </location>
</feature>
<feature type="transmembrane region" description="Helical" evidence="10">
    <location>
        <begin position="671"/>
        <end position="696"/>
    </location>
</feature>
<dbReference type="PRINTS" id="PR00119">
    <property type="entry name" value="CATATPASE"/>
</dbReference>
<dbReference type="Pfam" id="PF00689">
    <property type="entry name" value="Cation_ATPase_C"/>
    <property type="match status" value="1"/>
</dbReference>
<evidence type="ECO:0000256" key="1">
    <source>
        <dbReference type="ARBA" id="ARBA00004651"/>
    </source>
</evidence>
<dbReference type="InterPro" id="IPR004014">
    <property type="entry name" value="ATPase_P-typ_cation-transptr_N"/>
</dbReference>
<dbReference type="InterPro" id="IPR001757">
    <property type="entry name" value="P_typ_ATPase"/>
</dbReference>
<dbReference type="GO" id="GO:1990573">
    <property type="term" value="P:potassium ion import across plasma membrane"/>
    <property type="evidence" value="ECO:0007669"/>
    <property type="project" value="TreeGrafter"/>
</dbReference>
<dbReference type="GO" id="GO:1902600">
    <property type="term" value="P:proton transmembrane transport"/>
    <property type="evidence" value="ECO:0007669"/>
    <property type="project" value="TreeGrafter"/>
</dbReference>
<dbReference type="AlphaFoldDB" id="A0A1F7JKA2"/>
<gene>
    <name evidence="12" type="ORF">A3J15_00400</name>
</gene>
<comment type="caution">
    <text evidence="12">The sequence shown here is derived from an EMBL/GenBank/DDBJ whole genome shotgun (WGS) entry which is preliminary data.</text>
</comment>
<dbReference type="InterPro" id="IPR018303">
    <property type="entry name" value="ATPase_P-typ_P_site"/>
</dbReference>
<dbReference type="InterPro" id="IPR008250">
    <property type="entry name" value="ATPase_P-typ_transduc_dom_A_sf"/>
</dbReference>
<sequence>MAIKNGLTNTEAENRINRDGLNQIPEKNNYQIFKSFVSQFRNFLAVLLLSASVISFMSGAVIDAFFIFLILILNGALGTYQEYKTEQSLKSLKKMTVTKVRIIRDGKEIEIDNRYLVTGDIVHLEQGAIVPADIKIFKSWHLEVNESSLTGESEPVIKHETDDQNNVIYLGTSITKGRTFGMVIQTGVRTRFGQIAQNLMTINEQKTPLQKKLDIFTGRMGFAGLSASLFVFVLTFLRSGDIYESFIFGISLAVAAVPEGLPTVMTVSLAIGVERMAKRGAIVRKMSAVEGLGSITVLATDKTGTLTSNQMRVERIAIDGKVYDKLPKSEMDNPAIQLIIQSSILCSTSSLMYKEDNTYDVIGDPTEGALLLFAKQSGFDIDSIRNSWQITDEAAFDSVTKKMSTMVINKNGSLILTKGAPESILSTSTYWLNKSKKIKLTVEARHDIERQISDLAKHGYRILAFSYKHESSGKMHENQIFLGFVAIADPLRPGVQLAVKTAENSGIKVLMITGDNELTAAKIGRDAGIGDKNGDIITGKQLDTYSDETLGKIIGNVRIFARTTPLHKYRIVKLLQQQGEIVAVTGDGINDALALKQADIGIAMGRAGTDVSKNVADIVLTDDNFATLIHAISEGRSIFHQIKNSIIYLLTTNTAEVFAVLFAALTGMPPILTAIQILYINLVTDGLPALSLAFTPATKHRTGLRLKSDKIIDPTDFRYIIGFGMLGGLLVLLSFIVGLKSQNLSLGQTMAFTTLIFLQPFILLDLWLYRRLLISHLYNLRELILLVALFIPVVIHPILLYLPLMHQVFHTYPLALNQLIMALVYATGMMIFIEGRKITSLFRR</sequence>
<dbReference type="SUPFAM" id="SSF81660">
    <property type="entry name" value="Metal cation-transporting ATPase, ATP-binding domain N"/>
    <property type="match status" value="1"/>
</dbReference>
<dbReference type="EMBL" id="MGAY01000048">
    <property type="protein sequence ID" value="OGK56027.1"/>
    <property type="molecule type" value="Genomic_DNA"/>
</dbReference>
<accession>A0A1F7JKA2</accession>
<dbReference type="SFLD" id="SFLDG00002">
    <property type="entry name" value="C1.7:_P-type_atpase_like"/>
    <property type="match status" value="1"/>
</dbReference>
<dbReference type="SUPFAM" id="SSF56784">
    <property type="entry name" value="HAD-like"/>
    <property type="match status" value="1"/>
</dbReference>
<dbReference type="PRINTS" id="PR00120">
    <property type="entry name" value="HATPASE"/>
</dbReference>
<dbReference type="InterPro" id="IPR036412">
    <property type="entry name" value="HAD-like_sf"/>
</dbReference>